<evidence type="ECO:0000313" key="2">
    <source>
        <dbReference type="EMBL" id="QTA90229.1"/>
    </source>
</evidence>
<keyword evidence="1" id="KW-0472">Membrane</keyword>
<sequence length="165" mass="18512">MAFKNKKEETGLFKGVLMAYSILILHVLLMAGVGCLVLFFRGVTEYMAWILAGSLALVIFSGYFFYRRMKLQGQSLKDTLNSSTFSGRPVEISLLGGFASVKIGSPDNTTPALGIGNTFEHIPRLEDPTTVRIRELKELARLLEDNLITLDEYNRTKQELFNNRA</sequence>
<dbReference type="KEGG" id="dmm:dnm_062910"/>
<accession>A0A975BQZ0</accession>
<dbReference type="Proteomes" id="UP000663722">
    <property type="component" value="Chromosome"/>
</dbReference>
<dbReference type="AlphaFoldDB" id="A0A975BQZ0"/>
<name>A0A975BQZ0_9BACT</name>
<feature type="transmembrane region" description="Helical" evidence="1">
    <location>
        <begin position="46"/>
        <end position="66"/>
    </location>
</feature>
<dbReference type="EMBL" id="CP061800">
    <property type="protein sequence ID" value="QTA90229.1"/>
    <property type="molecule type" value="Genomic_DNA"/>
</dbReference>
<evidence type="ECO:0008006" key="4">
    <source>
        <dbReference type="Google" id="ProtNLM"/>
    </source>
</evidence>
<keyword evidence="1" id="KW-1133">Transmembrane helix</keyword>
<reference evidence="2" key="1">
    <citation type="journal article" date="2021" name="Microb. Physiol.">
        <title>Proteogenomic Insights into the Physiology of Marine, Sulfate-Reducing, Filamentous Desulfonema limicola and Desulfonema magnum.</title>
        <authorList>
            <person name="Schnaars V."/>
            <person name="Wohlbrand L."/>
            <person name="Scheve S."/>
            <person name="Hinrichs C."/>
            <person name="Reinhardt R."/>
            <person name="Rabus R."/>
        </authorList>
    </citation>
    <scope>NUCLEOTIDE SEQUENCE</scope>
    <source>
        <strain evidence="2">4be13</strain>
    </source>
</reference>
<keyword evidence="1" id="KW-0812">Transmembrane</keyword>
<gene>
    <name evidence="2" type="ORF">dnm_062910</name>
</gene>
<evidence type="ECO:0000256" key="1">
    <source>
        <dbReference type="SAM" id="Phobius"/>
    </source>
</evidence>
<evidence type="ECO:0000313" key="3">
    <source>
        <dbReference type="Proteomes" id="UP000663722"/>
    </source>
</evidence>
<proteinExistence type="predicted"/>
<keyword evidence="3" id="KW-1185">Reference proteome</keyword>
<protein>
    <recommendedName>
        <fullName evidence="4">SHOCT domain-containing protein</fullName>
    </recommendedName>
</protein>
<feature type="transmembrane region" description="Helical" evidence="1">
    <location>
        <begin position="12"/>
        <end position="40"/>
    </location>
</feature>
<organism evidence="2 3">
    <name type="scientific">Desulfonema magnum</name>
    <dbReference type="NCBI Taxonomy" id="45655"/>
    <lineage>
        <taxon>Bacteria</taxon>
        <taxon>Pseudomonadati</taxon>
        <taxon>Thermodesulfobacteriota</taxon>
        <taxon>Desulfobacteria</taxon>
        <taxon>Desulfobacterales</taxon>
        <taxon>Desulfococcaceae</taxon>
        <taxon>Desulfonema</taxon>
    </lineage>
</organism>
<dbReference type="PROSITE" id="PS51257">
    <property type="entry name" value="PROKAR_LIPOPROTEIN"/>
    <property type="match status" value="1"/>
</dbReference>
<dbReference type="RefSeq" id="WP_207678523.1">
    <property type="nucleotide sequence ID" value="NZ_CP061800.1"/>
</dbReference>